<proteinExistence type="predicted"/>
<evidence type="ECO:0000259" key="1">
    <source>
        <dbReference type="Pfam" id="PF01494"/>
    </source>
</evidence>
<organism evidence="2 3">
    <name type="scientific">candidate division MSBL1 archaeon SCGC-AAA382K21</name>
    <dbReference type="NCBI Taxonomy" id="1698283"/>
    <lineage>
        <taxon>Archaea</taxon>
        <taxon>Methanobacteriati</taxon>
        <taxon>Methanobacteriota</taxon>
        <taxon>candidate division MSBL1</taxon>
    </lineage>
</organism>
<dbReference type="EMBL" id="LHYH01000009">
    <property type="protein sequence ID" value="KXB07175.1"/>
    <property type="molecule type" value="Genomic_DNA"/>
</dbReference>
<dbReference type="InterPro" id="IPR050407">
    <property type="entry name" value="Geranylgeranyl_reductase"/>
</dbReference>
<dbReference type="Proteomes" id="UP000070504">
    <property type="component" value="Unassembled WGS sequence"/>
</dbReference>
<reference evidence="2 3" key="1">
    <citation type="journal article" date="2016" name="Sci. Rep.">
        <title>Metabolic traits of an uncultured archaeal lineage -MSBL1- from brine pools of the Red Sea.</title>
        <authorList>
            <person name="Mwirichia R."/>
            <person name="Alam I."/>
            <person name="Rashid M."/>
            <person name="Vinu M."/>
            <person name="Ba-Alawi W."/>
            <person name="Anthony Kamau A."/>
            <person name="Kamanda Ngugi D."/>
            <person name="Goker M."/>
            <person name="Klenk H.P."/>
            <person name="Bajic V."/>
            <person name="Stingl U."/>
        </authorList>
    </citation>
    <scope>NUCLEOTIDE SEQUENCE [LARGE SCALE GENOMIC DNA]</scope>
    <source>
        <strain evidence="2">SCGC-AAA382K21</strain>
    </source>
</reference>
<evidence type="ECO:0000313" key="2">
    <source>
        <dbReference type="EMBL" id="KXB07175.1"/>
    </source>
</evidence>
<keyword evidence="3" id="KW-1185">Reference proteome</keyword>
<dbReference type="InterPro" id="IPR002938">
    <property type="entry name" value="FAD-bd"/>
</dbReference>
<comment type="caution">
    <text evidence="2">The sequence shown here is derived from an EMBL/GenBank/DDBJ whole genome shotgun (WGS) entry which is preliminary data.</text>
</comment>
<dbReference type="InterPro" id="IPR036188">
    <property type="entry name" value="FAD/NAD-bd_sf"/>
</dbReference>
<dbReference type="Gene3D" id="3.50.50.60">
    <property type="entry name" value="FAD/NAD(P)-binding domain"/>
    <property type="match status" value="1"/>
</dbReference>
<dbReference type="AlphaFoldDB" id="A0A133VL63"/>
<dbReference type="SUPFAM" id="SSF51905">
    <property type="entry name" value="FAD/NAD(P)-binding domain"/>
    <property type="match status" value="1"/>
</dbReference>
<dbReference type="NCBIfam" id="TIGR02032">
    <property type="entry name" value="GG-red-SF"/>
    <property type="match status" value="1"/>
</dbReference>
<gene>
    <name evidence="2" type="ORF">AKJ54_00585</name>
</gene>
<sequence length="397" mass="43615">MYDVTIIGGGPSGCLLGKNLAKKGFEVAILEEDPEIGQPMCCAGIVGAEGLKEINLDPESWSLRELRGGTFHCPTGETVKLSRGRTEAHVIDRAKFDRDLAEKAVRAGAELKLKNRVRGISRNEKGVTLLVKKRGGSEEVKSRMIVGADGPNSLVARTLDLMKNFSPTIAAQAEVVKKSESRNAHVYLGNDLSKNFFGWAVPTGDIYRVGLGDKNGNVVRKLINFLEDEPSLPEDSRKKIVRLTTGLIPTPGSRKIYGERVILVGDAAGHVKPLTGGGLYLGLSIVEIASEILTKALEGEPTEENLREYRKAVSEKYGKEFKMGARVRRILQKASDDDITEFLKLLTVPEIRDIILKNADFDNHSKLFRELMKNGPSLISAIGTRKLMKYLGWFAKT</sequence>
<dbReference type="PANTHER" id="PTHR42685:SF22">
    <property type="entry name" value="CONDITIONED MEDIUM FACTOR RECEPTOR 1"/>
    <property type="match status" value="1"/>
</dbReference>
<dbReference type="Pfam" id="PF01494">
    <property type="entry name" value="FAD_binding_3"/>
    <property type="match status" value="1"/>
</dbReference>
<protein>
    <recommendedName>
        <fullName evidence="1">FAD-binding domain-containing protein</fullName>
    </recommendedName>
</protein>
<accession>A0A133VL63</accession>
<dbReference type="GO" id="GO:0016628">
    <property type="term" value="F:oxidoreductase activity, acting on the CH-CH group of donors, NAD or NADP as acceptor"/>
    <property type="evidence" value="ECO:0007669"/>
    <property type="project" value="InterPro"/>
</dbReference>
<dbReference type="InterPro" id="IPR011777">
    <property type="entry name" value="Geranylgeranyl_Rdtase_fam"/>
</dbReference>
<name>A0A133VL63_9EURY</name>
<evidence type="ECO:0000313" key="3">
    <source>
        <dbReference type="Proteomes" id="UP000070504"/>
    </source>
</evidence>
<feature type="domain" description="FAD-binding" evidence="1">
    <location>
        <begin position="2"/>
        <end position="190"/>
    </location>
</feature>
<dbReference type="PRINTS" id="PR00420">
    <property type="entry name" value="RNGMNOXGNASE"/>
</dbReference>
<dbReference type="GO" id="GO:0071949">
    <property type="term" value="F:FAD binding"/>
    <property type="evidence" value="ECO:0007669"/>
    <property type="project" value="InterPro"/>
</dbReference>
<dbReference type="PANTHER" id="PTHR42685">
    <property type="entry name" value="GERANYLGERANYL DIPHOSPHATE REDUCTASE"/>
    <property type="match status" value="1"/>
</dbReference>